<dbReference type="InterPro" id="IPR016181">
    <property type="entry name" value="Acyl_CoA_acyltransferase"/>
</dbReference>
<sequence length="269" mass="29246">MAWHDVSDGGPLLIRESPLESARFGCAVQRLTVPTGSGSGYSISAVREAVAGSPGDVIVLRYPAEHVGWFAELTTLGRTAVLADCLVYWRLRVGEGRTPEPSRDLRTTTSVAPTAVRELVSDIFASYGNHYMANPLFEAAKALAGYREWALRSATEGRCLALRSRSEREGEGEPRLLALATLEDTVDGSPTEILLAGVVSGAQGRGLYAHLLKAVEDRTRARGGKEVVISTQGHNTRVQRAWARYGFEPVQALLTVHLIRSRLLRGPER</sequence>
<accession>D2B1Y4</accession>
<dbReference type="InterPro" id="IPR000182">
    <property type="entry name" value="GNAT_dom"/>
</dbReference>
<dbReference type="Gene3D" id="3.40.630.30">
    <property type="match status" value="1"/>
</dbReference>
<dbReference type="GO" id="GO:0016747">
    <property type="term" value="F:acyltransferase activity, transferring groups other than amino-acyl groups"/>
    <property type="evidence" value="ECO:0007669"/>
    <property type="project" value="InterPro"/>
</dbReference>
<dbReference type="HOGENOM" id="CLU_1089518_0_0_11"/>
<proteinExistence type="predicted"/>
<dbReference type="SUPFAM" id="SSF55729">
    <property type="entry name" value="Acyl-CoA N-acyltransferases (Nat)"/>
    <property type="match status" value="1"/>
</dbReference>
<dbReference type="EMBL" id="CP001814">
    <property type="protein sequence ID" value="ACZ89208.1"/>
    <property type="molecule type" value="Genomic_DNA"/>
</dbReference>
<dbReference type="KEGG" id="sro:Sros_6494"/>
<reference evidence="2 3" key="1">
    <citation type="journal article" date="2010" name="Stand. Genomic Sci.">
        <title>Complete genome sequence of Streptosporangium roseum type strain (NI 9100).</title>
        <authorList>
            <person name="Nolan M."/>
            <person name="Sikorski J."/>
            <person name="Jando M."/>
            <person name="Lucas S."/>
            <person name="Lapidus A."/>
            <person name="Glavina Del Rio T."/>
            <person name="Chen F."/>
            <person name="Tice H."/>
            <person name="Pitluck S."/>
            <person name="Cheng J.F."/>
            <person name="Chertkov O."/>
            <person name="Sims D."/>
            <person name="Meincke L."/>
            <person name="Brettin T."/>
            <person name="Han C."/>
            <person name="Detter J.C."/>
            <person name="Bruce D."/>
            <person name="Goodwin L."/>
            <person name="Land M."/>
            <person name="Hauser L."/>
            <person name="Chang Y.J."/>
            <person name="Jeffries C.D."/>
            <person name="Ivanova N."/>
            <person name="Mavromatis K."/>
            <person name="Mikhailova N."/>
            <person name="Chen A."/>
            <person name="Palaniappan K."/>
            <person name="Chain P."/>
            <person name="Rohde M."/>
            <person name="Goker M."/>
            <person name="Bristow J."/>
            <person name="Eisen J.A."/>
            <person name="Markowitz V."/>
            <person name="Hugenholtz P."/>
            <person name="Kyrpides N.C."/>
            <person name="Klenk H.P."/>
        </authorList>
    </citation>
    <scope>NUCLEOTIDE SEQUENCE [LARGE SCALE GENOMIC DNA]</scope>
    <source>
        <strain evidence="3">ATCC 12428 / DSM 43021 / JCM 3005 / NI 9100</strain>
    </source>
</reference>
<dbReference type="eggNOG" id="COG0456">
    <property type="taxonomic scope" value="Bacteria"/>
</dbReference>
<dbReference type="AlphaFoldDB" id="D2B1Y4"/>
<dbReference type="STRING" id="479432.Sros_6494"/>
<dbReference type="OrthoDB" id="5144929at2"/>
<gene>
    <name evidence="2" type="ordered locus">Sros_6494</name>
</gene>
<feature type="domain" description="N-acetyltransferase" evidence="1">
    <location>
        <begin position="131"/>
        <end position="265"/>
    </location>
</feature>
<evidence type="ECO:0000313" key="2">
    <source>
        <dbReference type="EMBL" id="ACZ89208.1"/>
    </source>
</evidence>
<dbReference type="Pfam" id="PF00583">
    <property type="entry name" value="Acetyltransf_1"/>
    <property type="match status" value="1"/>
</dbReference>
<organism evidence="2 3">
    <name type="scientific">Streptosporangium roseum (strain ATCC 12428 / DSM 43021 / JCM 3005 / KCTC 9067 / NCIMB 10171 / NRRL 2505 / NI 9100)</name>
    <dbReference type="NCBI Taxonomy" id="479432"/>
    <lineage>
        <taxon>Bacteria</taxon>
        <taxon>Bacillati</taxon>
        <taxon>Actinomycetota</taxon>
        <taxon>Actinomycetes</taxon>
        <taxon>Streptosporangiales</taxon>
        <taxon>Streptosporangiaceae</taxon>
        <taxon>Streptosporangium</taxon>
    </lineage>
</organism>
<dbReference type="RefSeq" id="WP_012892942.1">
    <property type="nucleotide sequence ID" value="NC_013595.1"/>
</dbReference>
<dbReference type="Proteomes" id="UP000002029">
    <property type="component" value="Chromosome"/>
</dbReference>
<evidence type="ECO:0000313" key="3">
    <source>
        <dbReference type="Proteomes" id="UP000002029"/>
    </source>
</evidence>
<protein>
    <recommendedName>
        <fullName evidence="1">N-acetyltransferase domain-containing protein</fullName>
    </recommendedName>
</protein>
<evidence type="ECO:0000259" key="1">
    <source>
        <dbReference type="PROSITE" id="PS51186"/>
    </source>
</evidence>
<keyword evidence="3" id="KW-1185">Reference proteome</keyword>
<dbReference type="PROSITE" id="PS51186">
    <property type="entry name" value="GNAT"/>
    <property type="match status" value="1"/>
</dbReference>
<name>D2B1Y4_STRRD</name>